<feature type="transmembrane region" description="Helical" evidence="10">
    <location>
        <begin position="81"/>
        <end position="98"/>
    </location>
</feature>
<dbReference type="Proteomes" id="UP000061809">
    <property type="component" value="Chromosome"/>
</dbReference>
<dbReference type="PRINTS" id="PR00171">
    <property type="entry name" value="SUGRTRNSPORT"/>
</dbReference>
<dbReference type="CDD" id="cd17359">
    <property type="entry name" value="MFS_XylE_like"/>
    <property type="match status" value="1"/>
</dbReference>
<dbReference type="GO" id="GO:0022857">
    <property type="term" value="F:transmembrane transporter activity"/>
    <property type="evidence" value="ECO:0007669"/>
    <property type="project" value="InterPro"/>
</dbReference>
<keyword evidence="8 10" id="KW-0472">Membrane</keyword>
<feature type="transmembrane region" description="Helical" evidence="10">
    <location>
        <begin position="302"/>
        <end position="324"/>
    </location>
</feature>
<reference evidence="13 16" key="2">
    <citation type="journal article" date="2019" name="Nat. Med.">
        <title>A library of human gut bacterial isolates paired with longitudinal multiomics data enables mechanistic microbiome research.</title>
        <authorList>
            <person name="Poyet M."/>
            <person name="Groussin M."/>
            <person name="Gibbons S.M."/>
            <person name="Avila-Pacheco J."/>
            <person name="Jiang X."/>
            <person name="Kearney S.M."/>
            <person name="Perrotta A.R."/>
            <person name="Berdy B."/>
            <person name="Zhao S."/>
            <person name="Lieberman T.D."/>
            <person name="Swanson P.K."/>
            <person name="Smith M."/>
            <person name="Roesemann S."/>
            <person name="Alexander J.E."/>
            <person name="Rich S.A."/>
            <person name="Livny J."/>
            <person name="Vlamakis H."/>
            <person name="Clish C."/>
            <person name="Bullock K."/>
            <person name="Deik A."/>
            <person name="Scott J."/>
            <person name="Pierce K.A."/>
            <person name="Xavier R.J."/>
            <person name="Alm E.J."/>
        </authorList>
    </citation>
    <scope>NUCLEOTIDE SEQUENCE [LARGE SCALE GENOMIC DNA]</scope>
    <source>
        <strain evidence="13 16">BIOML-A8</strain>
    </source>
</reference>
<evidence type="ECO:0000256" key="1">
    <source>
        <dbReference type="ARBA" id="ARBA00004651"/>
    </source>
</evidence>
<evidence type="ECO:0000313" key="12">
    <source>
        <dbReference type="EMBL" id="ALJ58012.1"/>
    </source>
</evidence>
<evidence type="ECO:0000259" key="11">
    <source>
        <dbReference type="PROSITE" id="PS50850"/>
    </source>
</evidence>
<dbReference type="InterPro" id="IPR020846">
    <property type="entry name" value="MFS_dom"/>
</dbReference>
<keyword evidence="4" id="KW-1003">Cell membrane</keyword>
<evidence type="ECO:0000256" key="10">
    <source>
        <dbReference type="SAM" id="Phobius"/>
    </source>
</evidence>
<name>A0A0P0FUJ7_9BACE</name>
<reference evidence="12 15" key="1">
    <citation type="journal article" date="2015" name="Science">
        <title>Genetic determinants of in vivo fitness and diet responsiveness in multiple human gut Bacteroides.</title>
        <authorList>
            <person name="Wu M."/>
            <person name="McNulty N.P."/>
            <person name="Rodionov D.A."/>
            <person name="Khoroshkin M.S."/>
            <person name="Griffin N.W."/>
            <person name="Cheng J."/>
            <person name="Latreille P."/>
            <person name="Kerstetter R.A."/>
            <person name="Terrapon N."/>
            <person name="Henrissat B."/>
            <person name="Osterman A.L."/>
            <person name="Gordon J.I."/>
        </authorList>
    </citation>
    <scope>NUCLEOTIDE SEQUENCE [LARGE SCALE GENOMIC DNA]</scope>
    <source>
        <strain evidence="12 15">WH2</strain>
    </source>
</reference>
<evidence type="ECO:0000256" key="5">
    <source>
        <dbReference type="ARBA" id="ARBA00022597"/>
    </source>
</evidence>
<evidence type="ECO:0000313" key="15">
    <source>
        <dbReference type="Proteomes" id="UP000061809"/>
    </source>
</evidence>
<protein>
    <submittedName>
        <fullName evidence="12">D-xylose-proton symporter</fullName>
    </submittedName>
    <submittedName>
        <fullName evidence="13">Sugar porter family MFS transporter</fullName>
    </submittedName>
</protein>
<dbReference type="PROSITE" id="PS50850">
    <property type="entry name" value="MFS"/>
    <property type="match status" value="1"/>
</dbReference>
<organism evidence="12 15">
    <name type="scientific">Bacteroides cellulosilyticus</name>
    <dbReference type="NCBI Taxonomy" id="246787"/>
    <lineage>
        <taxon>Bacteria</taxon>
        <taxon>Pseudomonadati</taxon>
        <taxon>Bacteroidota</taxon>
        <taxon>Bacteroidia</taxon>
        <taxon>Bacteroidales</taxon>
        <taxon>Bacteroidaceae</taxon>
        <taxon>Bacteroides</taxon>
    </lineage>
</organism>
<dbReference type="SUPFAM" id="SSF103473">
    <property type="entry name" value="MFS general substrate transporter"/>
    <property type="match status" value="1"/>
</dbReference>
<feature type="domain" description="Major facilitator superfamily (MFS) profile" evidence="11">
    <location>
        <begin position="13"/>
        <end position="452"/>
    </location>
</feature>
<feature type="transmembrane region" description="Helical" evidence="10">
    <location>
        <begin position="7"/>
        <end position="26"/>
    </location>
</feature>
<dbReference type="NCBIfam" id="TIGR00879">
    <property type="entry name" value="SP"/>
    <property type="match status" value="1"/>
</dbReference>
<feature type="transmembrane region" description="Helical" evidence="10">
    <location>
        <begin position="331"/>
        <end position="352"/>
    </location>
</feature>
<keyword evidence="3 9" id="KW-0813">Transport</keyword>
<accession>A0A0P0FUJ7</accession>
<evidence type="ECO:0000313" key="13">
    <source>
        <dbReference type="EMBL" id="KAA5414382.1"/>
    </source>
</evidence>
<feature type="transmembrane region" description="Helical" evidence="10">
    <location>
        <begin position="427"/>
        <end position="448"/>
    </location>
</feature>
<evidence type="ECO:0000313" key="16">
    <source>
        <dbReference type="Proteomes" id="UP000482653"/>
    </source>
</evidence>
<evidence type="ECO:0000256" key="8">
    <source>
        <dbReference type="ARBA" id="ARBA00023136"/>
    </source>
</evidence>
<dbReference type="EMBL" id="JARFID010000034">
    <property type="protein sequence ID" value="MDE8696999.1"/>
    <property type="molecule type" value="Genomic_DNA"/>
</dbReference>
<evidence type="ECO:0000256" key="7">
    <source>
        <dbReference type="ARBA" id="ARBA00022989"/>
    </source>
</evidence>
<dbReference type="InterPro" id="IPR047984">
    <property type="entry name" value="XylE-like"/>
</dbReference>
<dbReference type="PROSITE" id="PS00216">
    <property type="entry name" value="SUGAR_TRANSPORT_1"/>
    <property type="match status" value="2"/>
</dbReference>
<feature type="transmembrane region" description="Helical" evidence="10">
    <location>
        <begin position="264"/>
        <end position="287"/>
    </location>
</feature>
<dbReference type="PROSITE" id="PS00217">
    <property type="entry name" value="SUGAR_TRANSPORT_2"/>
    <property type="match status" value="1"/>
</dbReference>
<evidence type="ECO:0000256" key="6">
    <source>
        <dbReference type="ARBA" id="ARBA00022692"/>
    </source>
</evidence>
<dbReference type="AlphaFoldDB" id="A0A0P0FUJ7"/>
<evidence type="ECO:0000256" key="2">
    <source>
        <dbReference type="ARBA" id="ARBA00010992"/>
    </source>
</evidence>
<feature type="transmembrane region" description="Helical" evidence="10">
    <location>
        <begin position="137"/>
        <end position="155"/>
    </location>
</feature>
<keyword evidence="7 10" id="KW-1133">Transmembrane helix</keyword>
<dbReference type="InterPro" id="IPR050814">
    <property type="entry name" value="Myo-inositol_Transporter"/>
</dbReference>
<dbReference type="InterPro" id="IPR036259">
    <property type="entry name" value="MFS_trans_sf"/>
</dbReference>
<comment type="subcellular location">
    <subcellularLocation>
        <location evidence="1">Cell membrane</location>
        <topology evidence="1">Multi-pass membrane protein</topology>
    </subcellularLocation>
</comment>
<dbReference type="PANTHER" id="PTHR48020">
    <property type="entry name" value="PROTON MYO-INOSITOL COTRANSPORTER"/>
    <property type="match status" value="1"/>
</dbReference>
<feature type="transmembrane region" description="Helical" evidence="10">
    <location>
        <begin position="358"/>
        <end position="385"/>
    </location>
</feature>
<sequence length="468" mass="51472">MKSTINLGYLVFLSVVAALGGFLFGYDTAVISGTIAQVTEQFGLDALQQGWYVGCALIGSIIGVLFAGILSDKFGRKSTMILSAILFSTSAIGCAVSTDFNQLVIYRIIGGVGIGVVSIISPLYISEVAVAQYRGRLVSLYQLAVTIGFLGAYLVNYQLLGYSMSNPDVSTGWWNLVFVSEVWRGMLGMETLPAIMFFIIIFFIPESPRWLILKGKEEKATNILERIYTSSKEALFQLTETKSVLSSESKSEWKLLLQPGIRKAVIIGVCIAVLGQFMGVNAVLYYGPSIFENAGLSGGDSLFYQVLVGLVNTLTTVLALVIIDKVGRKKLVYYGVSGMVISLVLIATYFIYGESWGISSIFLLIFFLFYVFCCAVSICAVVFVLLSEMYPTRVRGLAMSIAGFALWIGTYLIGQLTPWMLQNLTPAGTFILFAIMCVPYMLIVWKLVPETTGKSLEEIERYWMKNKN</sequence>
<evidence type="ECO:0000256" key="3">
    <source>
        <dbReference type="ARBA" id="ARBA00022448"/>
    </source>
</evidence>
<keyword evidence="6 10" id="KW-0812">Transmembrane</keyword>
<dbReference type="InterPro" id="IPR005829">
    <property type="entry name" value="Sugar_transporter_CS"/>
</dbReference>
<dbReference type="GO" id="GO:0005886">
    <property type="term" value="C:plasma membrane"/>
    <property type="evidence" value="ECO:0007669"/>
    <property type="project" value="UniProtKB-SubCell"/>
</dbReference>
<dbReference type="Pfam" id="PF00083">
    <property type="entry name" value="Sugar_tr"/>
    <property type="match status" value="1"/>
</dbReference>
<dbReference type="EMBL" id="CP012801">
    <property type="protein sequence ID" value="ALJ58012.1"/>
    <property type="molecule type" value="Genomic_DNA"/>
</dbReference>
<evidence type="ECO:0000313" key="14">
    <source>
        <dbReference type="EMBL" id="MDE8696999.1"/>
    </source>
</evidence>
<feature type="transmembrane region" description="Helical" evidence="10">
    <location>
        <begin position="182"/>
        <end position="204"/>
    </location>
</feature>
<dbReference type="PANTHER" id="PTHR48020:SF12">
    <property type="entry name" value="PROTON MYO-INOSITOL COTRANSPORTER"/>
    <property type="match status" value="1"/>
</dbReference>
<evidence type="ECO:0000256" key="9">
    <source>
        <dbReference type="RuleBase" id="RU003346"/>
    </source>
</evidence>
<dbReference type="InterPro" id="IPR003663">
    <property type="entry name" value="Sugar/inositol_transpt"/>
</dbReference>
<feature type="transmembrane region" description="Helical" evidence="10">
    <location>
        <begin position="50"/>
        <end position="69"/>
    </location>
</feature>
<dbReference type="InterPro" id="IPR005828">
    <property type="entry name" value="MFS_sugar_transport-like"/>
</dbReference>
<keyword evidence="5" id="KW-0762">Sugar transport</keyword>
<feature type="transmembrane region" description="Helical" evidence="10">
    <location>
        <begin position="104"/>
        <end position="125"/>
    </location>
</feature>
<dbReference type="FunFam" id="1.20.1250.20:FF:000122">
    <property type="entry name" value="D-xylose transporter XylE"/>
    <property type="match status" value="1"/>
</dbReference>
<dbReference type="Proteomes" id="UP001221924">
    <property type="component" value="Unassembled WGS sequence"/>
</dbReference>
<evidence type="ECO:0000256" key="4">
    <source>
        <dbReference type="ARBA" id="ARBA00022475"/>
    </source>
</evidence>
<gene>
    <name evidence="12" type="primary">xylE_1</name>
    <name evidence="12" type="ORF">BcellWH2_00748</name>
    <name evidence="13" type="ORF">F2Y87_23950</name>
    <name evidence="14" type="ORF">PZH42_23110</name>
</gene>
<dbReference type="KEGG" id="bcel:BcellWH2_00748"/>
<comment type="similarity">
    <text evidence="2 9">Belongs to the major facilitator superfamily. Sugar transporter (TC 2.A.1.1) family.</text>
</comment>
<dbReference type="EMBL" id="VVYX01000039">
    <property type="protein sequence ID" value="KAA5414382.1"/>
    <property type="molecule type" value="Genomic_DNA"/>
</dbReference>
<dbReference type="Gene3D" id="1.20.1250.20">
    <property type="entry name" value="MFS general substrate transporter like domains"/>
    <property type="match status" value="1"/>
</dbReference>
<dbReference type="PATRIC" id="fig|246787.4.peg.773"/>
<dbReference type="RefSeq" id="WP_022209475.1">
    <property type="nucleotide sequence ID" value="NZ_CAXKYC010000046.1"/>
</dbReference>
<feature type="transmembrane region" description="Helical" evidence="10">
    <location>
        <begin position="397"/>
        <end position="421"/>
    </location>
</feature>
<reference evidence="14" key="3">
    <citation type="submission" date="2023-03" db="EMBL/GenBank/DDBJ databases">
        <title>DFI Biobank Strains.</title>
        <authorList>
            <person name="Mostad J."/>
            <person name="Paddock L."/>
            <person name="Medina S."/>
            <person name="Waligurski E."/>
            <person name="Barat B."/>
            <person name="Smith R."/>
            <person name="Burgo V."/>
            <person name="Metcalfe C."/>
            <person name="Woodson C."/>
            <person name="Sundararajan A."/>
            <person name="Ramaswamy R."/>
            <person name="Lin H."/>
            <person name="Pamer E.G."/>
        </authorList>
    </citation>
    <scope>NUCLEOTIDE SEQUENCE</scope>
    <source>
        <strain evidence="14">DFI.9.5</strain>
    </source>
</reference>
<dbReference type="Proteomes" id="UP000482653">
    <property type="component" value="Unassembled WGS sequence"/>
</dbReference>
<proteinExistence type="inferred from homology"/>